<dbReference type="EMBL" id="CZQD01000038">
    <property type="protein sequence ID" value="CUS57217.1"/>
    <property type="molecule type" value="Genomic_DNA"/>
</dbReference>
<reference evidence="1" key="1">
    <citation type="submission" date="2015-10" db="EMBL/GenBank/DDBJ databases">
        <authorList>
            <person name="Gilbert D.G."/>
        </authorList>
    </citation>
    <scope>NUCLEOTIDE SEQUENCE</scope>
</reference>
<sequence>MDLRNAGNGVDGKNLTQADIGICLFPSLSFSGVFNGLPDLHEPGGERPESLTRINRAPAKQDFVTFCRN</sequence>
<name>A0A160U1Z9_9ZZZZ</name>
<proteinExistence type="predicted"/>
<accession>A0A160U1Z9</accession>
<dbReference type="AlphaFoldDB" id="A0A160U1Z9"/>
<organism evidence="1">
    <name type="scientific">hydrothermal vent metagenome</name>
    <dbReference type="NCBI Taxonomy" id="652676"/>
    <lineage>
        <taxon>unclassified sequences</taxon>
        <taxon>metagenomes</taxon>
        <taxon>ecological metagenomes</taxon>
    </lineage>
</organism>
<gene>
    <name evidence="1" type="ORF">MGWOODY_Hyp820</name>
</gene>
<protein>
    <submittedName>
        <fullName evidence="1">Uncharacterized protein</fullName>
    </submittedName>
</protein>
<evidence type="ECO:0000313" key="1">
    <source>
        <dbReference type="EMBL" id="CUS57217.1"/>
    </source>
</evidence>